<dbReference type="Proteomes" id="UP000626242">
    <property type="component" value="Unassembled WGS sequence"/>
</dbReference>
<dbReference type="CDD" id="cd00038">
    <property type="entry name" value="CAP_ED"/>
    <property type="match status" value="1"/>
</dbReference>
<name>A0ABR8WIR5_9FLAO</name>
<dbReference type="SMART" id="SM00419">
    <property type="entry name" value="HTH_CRP"/>
    <property type="match status" value="1"/>
</dbReference>
<feature type="domain" description="HTH crp-type" evidence="5">
    <location>
        <begin position="131"/>
        <end position="198"/>
    </location>
</feature>
<dbReference type="Gene3D" id="2.60.120.10">
    <property type="entry name" value="Jelly Rolls"/>
    <property type="match status" value="1"/>
</dbReference>
<feature type="domain" description="Cyclic nucleotide-binding" evidence="4">
    <location>
        <begin position="21"/>
        <end position="117"/>
    </location>
</feature>
<dbReference type="Pfam" id="PF00027">
    <property type="entry name" value="cNMP_binding"/>
    <property type="match status" value="1"/>
</dbReference>
<dbReference type="EMBL" id="JACSPS010000001">
    <property type="protein sequence ID" value="MBD8016890.1"/>
    <property type="molecule type" value="Genomic_DNA"/>
</dbReference>
<evidence type="ECO:0000313" key="7">
    <source>
        <dbReference type="Proteomes" id="UP000626242"/>
    </source>
</evidence>
<accession>A0ABR8WIR5</accession>
<dbReference type="PRINTS" id="PR00034">
    <property type="entry name" value="HTHCRP"/>
</dbReference>
<keyword evidence="2" id="KW-0238">DNA-binding</keyword>
<evidence type="ECO:0000313" key="6">
    <source>
        <dbReference type="EMBL" id="MBD8016890.1"/>
    </source>
</evidence>
<dbReference type="InterPro" id="IPR012318">
    <property type="entry name" value="HTH_CRP"/>
</dbReference>
<reference evidence="6 7" key="1">
    <citation type="submission" date="2020-08" db="EMBL/GenBank/DDBJ databases">
        <title>A Genomic Blueprint of the Chicken Gut Microbiome.</title>
        <authorList>
            <person name="Gilroy R."/>
            <person name="Ravi A."/>
            <person name="Getino M."/>
            <person name="Pursley I."/>
            <person name="Horton D.L."/>
            <person name="Alikhan N.-F."/>
            <person name="Baker D."/>
            <person name="Gharbi K."/>
            <person name="Hall N."/>
            <person name="Watson M."/>
            <person name="Adriaenssens E.M."/>
            <person name="Foster-Nyarko E."/>
            <person name="Jarju S."/>
            <person name="Secka A."/>
            <person name="Antonio M."/>
            <person name="Oren A."/>
            <person name="Chaudhuri R."/>
            <person name="La Ragione R.M."/>
            <person name="Hildebrand F."/>
            <person name="Pallen M.J."/>
        </authorList>
    </citation>
    <scope>NUCLEOTIDE SEQUENCE [LARGE SCALE GENOMIC DNA]</scope>
    <source>
        <strain evidence="6 7">Sa1CVA4</strain>
    </source>
</reference>
<dbReference type="PROSITE" id="PS50042">
    <property type="entry name" value="CNMP_BINDING_3"/>
    <property type="match status" value="1"/>
</dbReference>
<keyword evidence="1" id="KW-0805">Transcription regulation</keyword>
<evidence type="ECO:0000256" key="2">
    <source>
        <dbReference type="ARBA" id="ARBA00023125"/>
    </source>
</evidence>
<protein>
    <submittedName>
        <fullName evidence="6">Crp/Fnr family transcriptional regulator</fullName>
    </submittedName>
</protein>
<gene>
    <name evidence="6" type="ORF">H9628_00220</name>
</gene>
<keyword evidence="7" id="KW-1185">Reference proteome</keyword>
<dbReference type="PROSITE" id="PS51063">
    <property type="entry name" value="HTH_CRP_2"/>
    <property type="match status" value="1"/>
</dbReference>
<proteinExistence type="predicted"/>
<dbReference type="InterPro" id="IPR018490">
    <property type="entry name" value="cNMP-bd_dom_sf"/>
</dbReference>
<dbReference type="InterPro" id="IPR014710">
    <property type="entry name" value="RmlC-like_jellyroll"/>
</dbReference>
<dbReference type="SUPFAM" id="SSF46785">
    <property type="entry name" value="Winged helix' DNA-binding domain"/>
    <property type="match status" value="1"/>
</dbReference>
<comment type="caution">
    <text evidence="6">The sequence shown here is derived from an EMBL/GenBank/DDBJ whole genome shotgun (WGS) entry which is preliminary data.</text>
</comment>
<dbReference type="Pfam" id="PF13545">
    <property type="entry name" value="HTH_Crp_2"/>
    <property type="match status" value="1"/>
</dbReference>
<evidence type="ECO:0000259" key="4">
    <source>
        <dbReference type="PROSITE" id="PS50042"/>
    </source>
</evidence>
<dbReference type="RefSeq" id="WP_251832108.1">
    <property type="nucleotide sequence ID" value="NZ_JACSPS010000001.1"/>
</dbReference>
<evidence type="ECO:0000259" key="5">
    <source>
        <dbReference type="PROSITE" id="PS51063"/>
    </source>
</evidence>
<dbReference type="SUPFAM" id="SSF51206">
    <property type="entry name" value="cAMP-binding domain-like"/>
    <property type="match status" value="1"/>
</dbReference>
<dbReference type="InterPro" id="IPR036390">
    <property type="entry name" value="WH_DNA-bd_sf"/>
</dbReference>
<evidence type="ECO:0000256" key="1">
    <source>
        <dbReference type="ARBA" id="ARBA00023015"/>
    </source>
</evidence>
<keyword evidence="3" id="KW-0804">Transcription</keyword>
<organism evidence="6 7">
    <name type="scientific">Kaistella pullorum</name>
    <dbReference type="NCBI Taxonomy" id="2763074"/>
    <lineage>
        <taxon>Bacteria</taxon>
        <taxon>Pseudomonadati</taxon>
        <taxon>Bacteroidota</taxon>
        <taxon>Flavobacteriia</taxon>
        <taxon>Flavobacteriales</taxon>
        <taxon>Weeksellaceae</taxon>
        <taxon>Chryseobacterium group</taxon>
        <taxon>Kaistella</taxon>
    </lineage>
</organism>
<sequence>MFTREMLVRGRIPVLQLKRKDVLFREDQRASFLYYLMKGEVKIYNTDSEGKEFLINKVLEHQFLGEPPFLLAERYPATAVITSEIAEVFYFSDDIFQNFMAEHPPMMFGFTKEIAKKAYEKTLRLKSIVHQCPHERVLSFLKIYKRGLGIEDEEKTIINVTRKEMANSTGLAVETVIRTVKKMERENKIELVNHKIYY</sequence>
<dbReference type="InterPro" id="IPR000595">
    <property type="entry name" value="cNMP-bd_dom"/>
</dbReference>
<evidence type="ECO:0000256" key="3">
    <source>
        <dbReference type="ARBA" id="ARBA00023163"/>
    </source>
</evidence>
<dbReference type="SMART" id="SM00100">
    <property type="entry name" value="cNMP"/>
    <property type="match status" value="1"/>
</dbReference>